<dbReference type="Proteomes" id="UP000410492">
    <property type="component" value="Unassembled WGS sequence"/>
</dbReference>
<proteinExistence type="predicted"/>
<gene>
    <name evidence="1" type="ORF">CALMAC_LOCUS17942</name>
</gene>
<protein>
    <submittedName>
        <fullName evidence="1">Uncharacterized protein</fullName>
    </submittedName>
</protein>
<dbReference type="AlphaFoldDB" id="A0A653DJG4"/>
<evidence type="ECO:0000313" key="2">
    <source>
        <dbReference type="Proteomes" id="UP000410492"/>
    </source>
</evidence>
<accession>A0A653DJG4</accession>
<evidence type="ECO:0000313" key="1">
    <source>
        <dbReference type="EMBL" id="VEN60164.1"/>
    </source>
</evidence>
<name>A0A653DJG4_CALMS</name>
<keyword evidence="2" id="KW-1185">Reference proteome</keyword>
<dbReference type="EMBL" id="CAACVG010012379">
    <property type="protein sequence ID" value="VEN60164.1"/>
    <property type="molecule type" value="Genomic_DNA"/>
</dbReference>
<reference evidence="1 2" key="1">
    <citation type="submission" date="2019-01" db="EMBL/GenBank/DDBJ databases">
        <authorList>
            <person name="Sayadi A."/>
        </authorList>
    </citation>
    <scope>NUCLEOTIDE SEQUENCE [LARGE SCALE GENOMIC DNA]</scope>
</reference>
<organism evidence="1 2">
    <name type="scientific">Callosobruchus maculatus</name>
    <name type="common">Southern cowpea weevil</name>
    <name type="synonym">Pulse bruchid</name>
    <dbReference type="NCBI Taxonomy" id="64391"/>
    <lineage>
        <taxon>Eukaryota</taxon>
        <taxon>Metazoa</taxon>
        <taxon>Ecdysozoa</taxon>
        <taxon>Arthropoda</taxon>
        <taxon>Hexapoda</taxon>
        <taxon>Insecta</taxon>
        <taxon>Pterygota</taxon>
        <taxon>Neoptera</taxon>
        <taxon>Endopterygota</taxon>
        <taxon>Coleoptera</taxon>
        <taxon>Polyphaga</taxon>
        <taxon>Cucujiformia</taxon>
        <taxon>Chrysomeloidea</taxon>
        <taxon>Chrysomelidae</taxon>
        <taxon>Bruchinae</taxon>
        <taxon>Bruchini</taxon>
        <taxon>Callosobruchus</taxon>
    </lineage>
</organism>
<sequence>MESKKKVFCNFIMESKKRATNFTAKEEARGRINRICEKI</sequence>